<evidence type="ECO:0000256" key="1">
    <source>
        <dbReference type="SAM" id="Phobius"/>
    </source>
</evidence>
<feature type="transmembrane region" description="Helical" evidence="1">
    <location>
        <begin position="109"/>
        <end position="131"/>
    </location>
</feature>
<name>A0A7G9RAM0_9ACTN</name>
<dbReference type="KEGG" id="nmes:H9L09_19720"/>
<keyword evidence="3" id="KW-1185">Reference proteome</keyword>
<dbReference type="InterPro" id="IPR025495">
    <property type="entry name" value="DUF4386"/>
</dbReference>
<dbReference type="EMBL" id="CP060713">
    <property type="protein sequence ID" value="QNN52645.1"/>
    <property type="molecule type" value="Genomic_DNA"/>
</dbReference>
<evidence type="ECO:0000313" key="2">
    <source>
        <dbReference type="EMBL" id="QNN52645.1"/>
    </source>
</evidence>
<feature type="transmembrane region" description="Helical" evidence="1">
    <location>
        <begin position="31"/>
        <end position="52"/>
    </location>
</feature>
<proteinExistence type="predicted"/>
<gene>
    <name evidence="2" type="ORF">H9L09_19720</name>
</gene>
<feature type="transmembrane region" description="Helical" evidence="1">
    <location>
        <begin position="181"/>
        <end position="205"/>
    </location>
</feature>
<dbReference type="RefSeq" id="WP_187578487.1">
    <property type="nucleotide sequence ID" value="NZ_CP060713.1"/>
</dbReference>
<organism evidence="2 3">
    <name type="scientific">Nocardioides mesophilus</name>
    <dbReference type="NCBI Taxonomy" id="433659"/>
    <lineage>
        <taxon>Bacteria</taxon>
        <taxon>Bacillati</taxon>
        <taxon>Actinomycetota</taxon>
        <taxon>Actinomycetes</taxon>
        <taxon>Propionibacteriales</taxon>
        <taxon>Nocardioidaceae</taxon>
        <taxon>Nocardioides</taxon>
    </lineage>
</organism>
<feature type="transmembrane region" description="Helical" evidence="1">
    <location>
        <begin position="211"/>
        <end position="233"/>
    </location>
</feature>
<dbReference type="Pfam" id="PF14329">
    <property type="entry name" value="DUF4386"/>
    <property type="match status" value="1"/>
</dbReference>
<keyword evidence="1" id="KW-0472">Membrane</keyword>
<keyword evidence="1" id="KW-0812">Transmembrane</keyword>
<reference evidence="2 3" key="1">
    <citation type="submission" date="2020-08" db="EMBL/GenBank/DDBJ databases">
        <title>Genome sequence of Nocardioides mesophilus KACC 16243T.</title>
        <authorList>
            <person name="Hyun D.-W."/>
            <person name="Bae J.-W."/>
        </authorList>
    </citation>
    <scope>NUCLEOTIDE SEQUENCE [LARGE SCALE GENOMIC DNA]</scope>
    <source>
        <strain evidence="2 3">KACC 16243</strain>
    </source>
</reference>
<sequence length="251" mass="26738">MAVKSPIHPRGPWGRPAARITRARLVEPARYARIGGALYLVIIVAGIVGPLLTRERLVVPGNATATADNIAASPELWRIGIAVDVVMQLCDLPVMLILFLLLAPVNKNVALLALLFNIIQTATLVANQQSLIAAQLASPEHPGLTDIAIDAYSYGEALGLAFFGFTLLGVGYLIRHSGYLPWILGLLAQIAGVGYVVNSFILLVAPDAPELASIALLVPAFVAELSLALWLLIKGVDASRLEMQLRSVQVT</sequence>
<keyword evidence="1" id="KW-1133">Transmembrane helix</keyword>
<dbReference type="Proteomes" id="UP000515947">
    <property type="component" value="Chromosome"/>
</dbReference>
<accession>A0A7G9RAM0</accession>
<dbReference type="AlphaFoldDB" id="A0A7G9RAM0"/>
<evidence type="ECO:0000313" key="3">
    <source>
        <dbReference type="Proteomes" id="UP000515947"/>
    </source>
</evidence>
<protein>
    <submittedName>
        <fullName evidence="2">DUF4386 domain-containing protein</fullName>
    </submittedName>
</protein>
<feature type="transmembrane region" description="Helical" evidence="1">
    <location>
        <begin position="79"/>
        <end position="102"/>
    </location>
</feature>
<feature type="transmembrane region" description="Helical" evidence="1">
    <location>
        <begin position="151"/>
        <end position="174"/>
    </location>
</feature>